<dbReference type="EMBL" id="JAPQKS010000002">
    <property type="protein sequence ID" value="KAJ5246617.1"/>
    <property type="molecule type" value="Genomic_DNA"/>
</dbReference>
<dbReference type="SUPFAM" id="SSF53448">
    <property type="entry name" value="Nucleotide-diphospho-sugar transferases"/>
    <property type="match status" value="1"/>
</dbReference>
<accession>A0A9W9PI79</accession>
<dbReference type="GeneID" id="83198200"/>
<evidence type="ECO:0000313" key="11">
    <source>
        <dbReference type="EMBL" id="KAJ5246617.1"/>
    </source>
</evidence>
<dbReference type="RefSeq" id="XP_058334038.1">
    <property type="nucleotide sequence ID" value="XM_058470897.1"/>
</dbReference>
<evidence type="ECO:0000256" key="7">
    <source>
        <dbReference type="ARBA" id="ARBA00022989"/>
    </source>
</evidence>
<dbReference type="PANTHER" id="PTHR31646:SF1">
    <property type="entry name" value="ALPHA-1,2-MANNOSYLTRANSFERASE MNN2"/>
    <property type="match status" value="1"/>
</dbReference>
<name>A0A9W9PI79_9EURO</name>
<comment type="subcellular location">
    <subcellularLocation>
        <location evidence="1">Golgi apparatus membrane</location>
        <topology evidence="1">Single-pass type II membrane protein</topology>
    </subcellularLocation>
</comment>
<dbReference type="GO" id="GO:0000139">
    <property type="term" value="C:Golgi membrane"/>
    <property type="evidence" value="ECO:0007669"/>
    <property type="project" value="UniProtKB-SubCell"/>
</dbReference>
<keyword evidence="7 10" id="KW-1133">Transmembrane helix</keyword>
<dbReference type="PANTHER" id="PTHR31646">
    <property type="entry name" value="ALPHA-1,2-MANNOSYLTRANSFERASE MNN2"/>
    <property type="match status" value="1"/>
</dbReference>
<dbReference type="AlphaFoldDB" id="A0A9W9PI79"/>
<evidence type="ECO:0000256" key="1">
    <source>
        <dbReference type="ARBA" id="ARBA00004323"/>
    </source>
</evidence>
<keyword evidence="12" id="KW-1185">Reference proteome</keyword>
<comment type="caution">
    <text evidence="11">The sequence shown here is derived from an EMBL/GenBank/DDBJ whole genome shotgun (WGS) entry which is preliminary data.</text>
</comment>
<gene>
    <name evidence="11" type="ORF">N7468_001600</name>
</gene>
<dbReference type="Pfam" id="PF11051">
    <property type="entry name" value="Mannosyl_trans3"/>
    <property type="match status" value="1"/>
</dbReference>
<dbReference type="GO" id="GO:0000026">
    <property type="term" value="F:alpha-1,2-mannosyltransferase activity"/>
    <property type="evidence" value="ECO:0007669"/>
    <property type="project" value="TreeGrafter"/>
</dbReference>
<reference evidence="11" key="1">
    <citation type="submission" date="2022-11" db="EMBL/GenBank/DDBJ databases">
        <authorList>
            <person name="Petersen C."/>
        </authorList>
    </citation>
    <scope>NUCLEOTIDE SEQUENCE</scope>
    <source>
        <strain evidence="11">IBT 19713</strain>
    </source>
</reference>
<evidence type="ECO:0000256" key="6">
    <source>
        <dbReference type="ARBA" id="ARBA00022968"/>
    </source>
</evidence>
<proteinExistence type="inferred from homology"/>
<evidence type="ECO:0008006" key="13">
    <source>
        <dbReference type="Google" id="ProtNLM"/>
    </source>
</evidence>
<dbReference type="GO" id="GO:0046354">
    <property type="term" value="P:mannan biosynthetic process"/>
    <property type="evidence" value="ECO:0007669"/>
    <property type="project" value="TreeGrafter"/>
</dbReference>
<keyword evidence="9 10" id="KW-0472">Membrane</keyword>
<evidence type="ECO:0000256" key="9">
    <source>
        <dbReference type="ARBA" id="ARBA00023136"/>
    </source>
</evidence>
<dbReference type="InterPro" id="IPR029044">
    <property type="entry name" value="Nucleotide-diphossugar_trans"/>
</dbReference>
<comment type="similarity">
    <text evidence="3">Belongs to the MNN1/MNT family.</text>
</comment>
<keyword evidence="6" id="KW-0735">Signal-anchor</keyword>
<evidence type="ECO:0000256" key="5">
    <source>
        <dbReference type="ARBA" id="ARBA00022692"/>
    </source>
</evidence>
<sequence>MGLLRPGKGRSLILAVLATILVCTVYLYWTPTTASSTVSVVPSTAFEVPLIERQKDFWKAFHPILQRHDPDCPYPQKLEDAGAIHFDPNSDRPLPDITTMNEEDQKKMEQAHADFIQSIKAAGKTLEPAHTPGKKGLVSTAGAKYLPVFVSTLRMLRRAGSTLPVEVYMKDTDEYEKHICNEVLPTLDARCLVLGDVVGQDMIAHYQLKIFAVLFSSFEEIPEDLLSSEPFTSTGLVLWPDFWASSVSPLYYEISRQEVPPVAARQSSETGVFLVSKKTHFLPLMLAAYYNYYGPTHYFRLLTQGGPGEGDKETFLAAAAALGAPFYTVSERVQAIGHQLPDKLSGSAMAQADPREDHALTSQGKWRIKDPAVGPAPHIFFIHANYPKFNPGDNIFGLSWETAPTVNTDGSDSRAWTAPPETIQRFGYDIEKSYWEEIKWVTCNYENFFKSWKQKAGLCEKVKDYWKNVFAEPHADDPKFTQGGLTYGRRCLFMGIRRPFTP</sequence>
<keyword evidence="8" id="KW-0333">Golgi apparatus</keyword>
<keyword evidence="4" id="KW-0808">Transferase</keyword>
<organism evidence="11 12">
    <name type="scientific">Penicillium chermesinum</name>
    <dbReference type="NCBI Taxonomy" id="63820"/>
    <lineage>
        <taxon>Eukaryota</taxon>
        <taxon>Fungi</taxon>
        <taxon>Dikarya</taxon>
        <taxon>Ascomycota</taxon>
        <taxon>Pezizomycotina</taxon>
        <taxon>Eurotiomycetes</taxon>
        <taxon>Eurotiomycetidae</taxon>
        <taxon>Eurotiales</taxon>
        <taxon>Aspergillaceae</taxon>
        <taxon>Penicillium</taxon>
    </lineage>
</organism>
<dbReference type="InterPro" id="IPR022751">
    <property type="entry name" value="Alpha_mannosyltransferase"/>
</dbReference>
<reference evidence="11" key="2">
    <citation type="journal article" date="2023" name="IMA Fungus">
        <title>Comparative genomic study of the Penicillium genus elucidates a diverse pangenome and 15 lateral gene transfer events.</title>
        <authorList>
            <person name="Petersen C."/>
            <person name="Sorensen T."/>
            <person name="Nielsen M.R."/>
            <person name="Sondergaard T.E."/>
            <person name="Sorensen J.L."/>
            <person name="Fitzpatrick D.A."/>
            <person name="Frisvad J.C."/>
            <person name="Nielsen K.L."/>
        </authorList>
    </citation>
    <scope>NUCLEOTIDE SEQUENCE</scope>
    <source>
        <strain evidence="11">IBT 19713</strain>
    </source>
</reference>
<evidence type="ECO:0000313" key="12">
    <source>
        <dbReference type="Proteomes" id="UP001150941"/>
    </source>
</evidence>
<evidence type="ECO:0000256" key="2">
    <source>
        <dbReference type="ARBA" id="ARBA00004922"/>
    </source>
</evidence>
<evidence type="ECO:0000256" key="10">
    <source>
        <dbReference type="SAM" id="Phobius"/>
    </source>
</evidence>
<comment type="pathway">
    <text evidence="2">Protein modification; protein glycosylation.</text>
</comment>
<keyword evidence="5 10" id="KW-0812">Transmembrane</keyword>
<dbReference type="Proteomes" id="UP001150941">
    <property type="component" value="Unassembled WGS sequence"/>
</dbReference>
<evidence type="ECO:0000256" key="4">
    <source>
        <dbReference type="ARBA" id="ARBA00022679"/>
    </source>
</evidence>
<evidence type="ECO:0000256" key="8">
    <source>
        <dbReference type="ARBA" id="ARBA00023034"/>
    </source>
</evidence>
<evidence type="ECO:0000256" key="3">
    <source>
        <dbReference type="ARBA" id="ARBA00009105"/>
    </source>
</evidence>
<protein>
    <recommendedName>
        <fullName evidence="13">Mannosyltransferase putative-domain-containing protein</fullName>
    </recommendedName>
</protein>
<feature type="transmembrane region" description="Helical" evidence="10">
    <location>
        <begin position="12"/>
        <end position="29"/>
    </location>
</feature>
<dbReference type="OrthoDB" id="4484309at2759"/>